<organism evidence="4 5">
    <name type="scientific">Mycobacterium dioxanotrophicus</name>
    <dbReference type="NCBI Taxonomy" id="482462"/>
    <lineage>
        <taxon>Bacteria</taxon>
        <taxon>Bacillati</taxon>
        <taxon>Actinomycetota</taxon>
        <taxon>Actinomycetes</taxon>
        <taxon>Mycobacteriales</taxon>
        <taxon>Mycobacteriaceae</taxon>
        <taxon>Mycobacterium</taxon>
    </lineage>
</organism>
<keyword evidence="4" id="KW-0808">Transferase</keyword>
<dbReference type="InterPro" id="IPR005814">
    <property type="entry name" value="Aminotrans_3"/>
</dbReference>
<dbReference type="SUPFAM" id="SSF53383">
    <property type="entry name" value="PLP-dependent transferases"/>
    <property type="match status" value="1"/>
</dbReference>
<evidence type="ECO:0000256" key="3">
    <source>
        <dbReference type="RuleBase" id="RU003560"/>
    </source>
</evidence>
<evidence type="ECO:0000256" key="2">
    <source>
        <dbReference type="ARBA" id="ARBA00022898"/>
    </source>
</evidence>
<protein>
    <submittedName>
        <fullName evidence="4">Aspartate aminotransferase family protein</fullName>
    </submittedName>
</protein>
<dbReference type="Gene3D" id="3.40.640.10">
    <property type="entry name" value="Type I PLP-dependent aspartate aminotransferase-like (Major domain)"/>
    <property type="match status" value="1"/>
</dbReference>
<dbReference type="GO" id="GO:0008483">
    <property type="term" value="F:transaminase activity"/>
    <property type="evidence" value="ECO:0007669"/>
    <property type="project" value="UniProtKB-KW"/>
</dbReference>
<dbReference type="InterPro" id="IPR015421">
    <property type="entry name" value="PyrdxlP-dep_Trfase_major"/>
</dbReference>
<dbReference type="CDD" id="cd00610">
    <property type="entry name" value="OAT_like"/>
    <property type="match status" value="1"/>
</dbReference>
<evidence type="ECO:0000256" key="1">
    <source>
        <dbReference type="ARBA" id="ARBA00008954"/>
    </source>
</evidence>
<dbReference type="PROSITE" id="PS00600">
    <property type="entry name" value="AA_TRANSFER_CLASS_3"/>
    <property type="match status" value="1"/>
</dbReference>
<dbReference type="KEGG" id="mdx:BTO20_33695"/>
<keyword evidence="5" id="KW-1185">Reference proteome</keyword>
<dbReference type="Gene3D" id="3.90.1150.10">
    <property type="entry name" value="Aspartate Aminotransferase, domain 1"/>
    <property type="match status" value="1"/>
</dbReference>
<dbReference type="InterPro" id="IPR015424">
    <property type="entry name" value="PyrdxlP-dep_Trfase"/>
</dbReference>
<sequence>MHMANAYDGIGAAELDPGSRALAERREAVLAPSYRLFYRRPVALVRGSGVWLYDADGNRYLDAYNNVPVIGHSHPHVQQLVGEQLGILNTHTRYLTEPLVAYSERLLALFPAELSKVVYTCTGSEAVDLALRTARYQTGVQGIICTSHAYHGCTAAAAEISPSLGPNNEIPPHVVCVDAPDFYRESPHQAGERFAQRVREAVDVLAQRGFGLACMIVDSVLSSDGVQADPAGFLRPAGEVIRAAGGLWIADEVQPGFGRLGAGWWGFTRHGLHPDLVVLGKPMGNGIPIAAVVGRDDVMARFGRDIRYFNTFGGNPVSIAAATAVLDVIEDEQLIDNARAAGARLMAGLHELAGRHRVLGDVRGAGLFVAAEIVNDRESRSPDADTAATVVNELREHRILISASGREQNVLKIRPPLPFTVDHADLFVTALDEVLTGGSARLSAP</sequence>
<dbReference type="PANTHER" id="PTHR45688:SF13">
    <property type="entry name" value="ALANINE--GLYOXYLATE AMINOTRANSFERASE 2-LIKE"/>
    <property type="match status" value="1"/>
</dbReference>
<dbReference type="GO" id="GO:0030170">
    <property type="term" value="F:pyridoxal phosphate binding"/>
    <property type="evidence" value="ECO:0007669"/>
    <property type="project" value="InterPro"/>
</dbReference>
<dbReference type="PIRSF" id="PIRSF000521">
    <property type="entry name" value="Transaminase_4ab_Lys_Orn"/>
    <property type="match status" value="1"/>
</dbReference>
<dbReference type="Proteomes" id="UP000195331">
    <property type="component" value="Chromosome"/>
</dbReference>
<dbReference type="InterPro" id="IPR015422">
    <property type="entry name" value="PyrdxlP-dep_Trfase_small"/>
</dbReference>
<reference evidence="4 5" key="1">
    <citation type="submission" date="2017-04" db="EMBL/GenBank/DDBJ databases">
        <title>Whole Genome Sequence of 1,4-Dioxane Degrading Bacterium Mycobacterium dioxanotrophicus PH-06.</title>
        <authorList>
            <person name="He Y."/>
        </authorList>
    </citation>
    <scope>NUCLEOTIDE SEQUENCE [LARGE SCALE GENOMIC DNA]</scope>
    <source>
        <strain evidence="4 5">PH-06</strain>
    </source>
</reference>
<evidence type="ECO:0000313" key="5">
    <source>
        <dbReference type="Proteomes" id="UP000195331"/>
    </source>
</evidence>
<dbReference type="AlphaFoldDB" id="A0A1Y0CCU1"/>
<keyword evidence="4" id="KW-0032">Aminotransferase</keyword>
<dbReference type="InterPro" id="IPR049704">
    <property type="entry name" value="Aminotrans_3_PPA_site"/>
</dbReference>
<dbReference type="Pfam" id="PF00202">
    <property type="entry name" value="Aminotran_3"/>
    <property type="match status" value="1"/>
</dbReference>
<accession>A0A1Y0CCU1</accession>
<dbReference type="PANTHER" id="PTHR45688">
    <property type="match status" value="1"/>
</dbReference>
<keyword evidence="2 3" id="KW-0663">Pyridoxal phosphate</keyword>
<name>A0A1Y0CCU1_9MYCO</name>
<proteinExistence type="inferred from homology"/>
<comment type="similarity">
    <text evidence="1 3">Belongs to the class-III pyridoxal-phosphate-dependent aminotransferase family.</text>
</comment>
<dbReference type="EMBL" id="CP020809">
    <property type="protein sequence ID" value="ART72857.1"/>
    <property type="molecule type" value="Genomic_DNA"/>
</dbReference>
<dbReference type="OrthoDB" id="9801834at2"/>
<evidence type="ECO:0000313" key="4">
    <source>
        <dbReference type="EMBL" id="ART72857.1"/>
    </source>
</evidence>
<gene>
    <name evidence="4" type="ORF">BTO20_33695</name>
</gene>